<proteinExistence type="predicted"/>
<sequence>MCQRSDDPPMKLKTRKKLSLVSLIPDPTLNLSKSTTNAPKCLLTEPNSCFPISECHRPINLAFRTLTFAFMGFMKETTGLRPENGMGGFQPKQRVLFWTNPSVKNCQLRGGVYLGTKPKLAKNLIRVLLTWRRGPSKLGPPSPKKDDNLVEEHAGN</sequence>
<keyword evidence="3" id="KW-1185">Reference proteome</keyword>
<dbReference type="EMBL" id="AWUE01017279">
    <property type="protein sequence ID" value="OMO87671.1"/>
    <property type="molecule type" value="Genomic_DNA"/>
</dbReference>
<comment type="caution">
    <text evidence="2">The sequence shown here is derived from an EMBL/GenBank/DDBJ whole genome shotgun (WGS) entry which is preliminary data.</text>
</comment>
<feature type="compositionally biased region" description="Basic and acidic residues" evidence="1">
    <location>
        <begin position="143"/>
        <end position="156"/>
    </location>
</feature>
<feature type="region of interest" description="Disordered" evidence="1">
    <location>
        <begin position="135"/>
        <end position="156"/>
    </location>
</feature>
<protein>
    <submittedName>
        <fullName evidence="2">Uncharacterized protein</fullName>
    </submittedName>
</protein>
<reference evidence="3" key="1">
    <citation type="submission" date="2013-09" db="EMBL/GenBank/DDBJ databases">
        <title>Corchorus olitorius genome sequencing.</title>
        <authorList>
            <person name="Alam M."/>
            <person name="Haque M.S."/>
            <person name="Islam M.S."/>
            <person name="Emdad E.M."/>
            <person name="Islam M.M."/>
            <person name="Ahmed B."/>
            <person name="Halim A."/>
            <person name="Hossen Q.M.M."/>
            <person name="Hossain M.Z."/>
            <person name="Ahmed R."/>
            <person name="Khan M.M."/>
            <person name="Islam R."/>
            <person name="Rashid M.M."/>
            <person name="Khan S.A."/>
            <person name="Rahman M.S."/>
            <person name="Alam M."/>
            <person name="Yahiya A.S."/>
            <person name="Khan M.S."/>
            <person name="Azam M.S."/>
            <person name="Haque T."/>
            <person name="Lashkar M.Z.H."/>
            <person name="Akhand A.I."/>
            <person name="Morshed G."/>
            <person name="Roy S."/>
            <person name="Uddin K.S."/>
            <person name="Rabeya T."/>
            <person name="Hossain A.S."/>
            <person name="Chowdhury A."/>
            <person name="Snigdha A.R."/>
            <person name="Mortoza M.S."/>
            <person name="Matin S.A."/>
            <person name="Hoque S.M.E."/>
            <person name="Islam M.K."/>
            <person name="Roy D.K."/>
            <person name="Haider R."/>
            <person name="Moosa M.M."/>
            <person name="Elias S.M."/>
            <person name="Hasan A.M."/>
            <person name="Jahan S."/>
            <person name="Shafiuddin M."/>
            <person name="Mahmood N."/>
            <person name="Shommy N.S."/>
        </authorList>
    </citation>
    <scope>NUCLEOTIDE SEQUENCE [LARGE SCALE GENOMIC DNA]</scope>
    <source>
        <strain evidence="3">cv. O-4</strain>
    </source>
</reference>
<name>A0A1R3IYM6_9ROSI</name>
<dbReference type="Proteomes" id="UP000187203">
    <property type="component" value="Unassembled WGS sequence"/>
</dbReference>
<evidence type="ECO:0000313" key="3">
    <source>
        <dbReference type="Proteomes" id="UP000187203"/>
    </source>
</evidence>
<evidence type="ECO:0000313" key="2">
    <source>
        <dbReference type="EMBL" id="OMO87671.1"/>
    </source>
</evidence>
<organism evidence="2 3">
    <name type="scientific">Corchorus olitorius</name>
    <dbReference type="NCBI Taxonomy" id="93759"/>
    <lineage>
        <taxon>Eukaryota</taxon>
        <taxon>Viridiplantae</taxon>
        <taxon>Streptophyta</taxon>
        <taxon>Embryophyta</taxon>
        <taxon>Tracheophyta</taxon>
        <taxon>Spermatophyta</taxon>
        <taxon>Magnoliopsida</taxon>
        <taxon>eudicotyledons</taxon>
        <taxon>Gunneridae</taxon>
        <taxon>Pentapetalae</taxon>
        <taxon>rosids</taxon>
        <taxon>malvids</taxon>
        <taxon>Malvales</taxon>
        <taxon>Malvaceae</taxon>
        <taxon>Grewioideae</taxon>
        <taxon>Apeibeae</taxon>
        <taxon>Corchorus</taxon>
    </lineage>
</organism>
<gene>
    <name evidence="2" type="ORF">COLO4_20625</name>
</gene>
<evidence type="ECO:0000256" key="1">
    <source>
        <dbReference type="SAM" id="MobiDB-lite"/>
    </source>
</evidence>
<dbReference type="AlphaFoldDB" id="A0A1R3IYM6"/>
<accession>A0A1R3IYM6</accession>